<keyword evidence="3" id="KW-0520">NAD</keyword>
<protein>
    <recommendedName>
        <fullName evidence="4">TIR domain-containing protein</fullName>
    </recommendedName>
</protein>
<dbReference type="Pfam" id="PF23282">
    <property type="entry name" value="WHD_ROQ1"/>
    <property type="match status" value="1"/>
</dbReference>
<dbReference type="SUPFAM" id="SSF52058">
    <property type="entry name" value="L domain-like"/>
    <property type="match status" value="1"/>
</dbReference>
<dbReference type="InterPro" id="IPR032675">
    <property type="entry name" value="LRR_dom_sf"/>
</dbReference>
<dbReference type="PROSITE" id="PS50104">
    <property type="entry name" value="TIR"/>
    <property type="match status" value="1"/>
</dbReference>
<dbReference type="InterPro" id="IPR002182">
    <property type="entry name" value="NB-ARC"/>
</dbReference>
<dbReference type="Pfam" id="PF00931">
    <property type="entry name" value="NB-ARC"/>
    <property type="match status" value="1"/>
</dbReference>
<dbReference type="SUPFAM" id="SSF52200">
    <property type="entry name" value="Toll/Interleukin receptor TIR domain"/>
    <property type="match status" value="1"/>
</dbReference>
<gene>
    <name evidence="5" type="ORF">V8G54_010429</name>
</gene>
<evidence type="ECO:0000259" key="4">
    <source>
        <dbReference type="PROSITE" id="PS50104"/>
    </source>
</evidence>
<sequence>MSYTSSSSKSKLRWIYDAFISFRGEDTRKNFVSHLYSALANAGVNTFLDDEKLAKGQQLKTELFHAIEGSQISIVVFSENYISSRWCLDELVKIMECHASRGQVVLPVFYGLFPSFLRRLHDVNFEVILEKNSDLHRVKQWKKALGDAADFAGWEVSKYRSDDFVVKEIVSEVLERLDRTYMSITDFPVGLECRVEHCIGLLRKETRGAYILGIWGMGGIGKTTIAKAIYNEIRYEFKHKSFLANIREVWQRDQGQIDLQERLLSDILKTEKVKVYSSDWGKAMIKETLCTKRVLVVLDDVNTLEQLSALCGNGNGIVQGSVIIITTRDVRLLNVLEVDHVYEVEEMNEIESLELFSWHAFKEANPSKAFLELSKQVVTYCGALPLALEVLGSYLYKRREKEWQSVLSKLKEIPNDKIQEKLKISYDGLTDDTEKDIFLDICCFFIGKDRGYVTEILNGCGLHAEIGITVLIERSLIKVEKNNKLGIHDLLRDMGREIVRRSSPLEPQKRSRLWVHDDVLDILTEHTGTGVIEGLALKMQRTSGVCFGTETFGKMKRLRLLKLDNVQVAGDYGHLPKQLRWVDWKAFSLTHIPENFYQENIVAIDLKYSYLKLVWKVPQFLERLKFLNLSHSKYLSKTPDFSKLPNLEKLILKGCPSLNEVHHSIGDLSNLLLLNLKDCTCLGNLPMVIYKLKSLQTLILSGCSNIDKLEEDIGQMESLTTLIADNTSLKQVPFAIVRSKQIGYISLCGYEGLARDVFPSLIWTLMSHTRGTLSCFQPFGIMPTSIVSMNIQDNNLVNLLSKVGEFSKLRSISVQCDSDFQLTQELRSILHKLCNVNSSEPESAHQSQIPDNSMASYLIGMGSYQQVFDMLSNSISKVLRTNSCTDFVLPGDNYPYWLAYTGEGYSVPFQVPEDSDCRMKGMLLCVVYSSTPGNMATQNLTNIFIFNYTKCTFQIYKQATTMFFSDEDWQGVISNLGPGDNVEIFVGVGDGITAKKTAVYLIYGQSITMRLESLGLSAQESPELSVILLPKMSARPTNDVEMKAKKPKKNIISKIRSIVRALKCFVSIIIIIITSVQPTQIHTIPPYFPVILKPFNIYKTPSQLCSVAWGLMVDP</sequence>
<evidence type="ECO:0000256" key="2">
    <source>
        <dbReference type="ARBA" id="ARBA00022737"/>
    </source>
</evidence>
<keyword evidence="6" id="KW-1185">Reference proteome</keyword>
<dbReference type="GO" id="GO:0007165">
    <property type="term" value="P:signal transduction"/>
    <property type="evidence" value="ECO:0007669"/>
    <property type="project" value="InterPro"/>
</dbReference>
<evidence type="ECO:0000313" key="6">
    <source>
        <dbReference type="Proteomes" id="UP001374535"/>
    </source>
</evidence>
<dbReference type="InterPro" id="IPR044974">
    <property type="entry name" value="Disease_R_plants"/>
</dbReference>
<dbReference type="Gene3D" id="1.10.8.430">
    <property type="entry name" value="Helical domain of apoptotic protease-activating factors"/>
    <property type="match status" value="1"/>
</dbReference>
<dbReference type="EMBL" id="CP144698">
    <property type="protein sequence ID" value="WVZ17447.1"/>
    <property type="molecule type" value="Genomic_DNA"/>
</dbReference>
<dbReference type="InterPro" id="IPR042197">
    <property type="entry name" value="Apaf_helical"/>
</dbReference>
<dbReference type="InterPro" id="IPR058192">
    <property type="entry name" value="WHD_ROQ1-like"/>
</dbReference>
<dbReference type="Gene3D" id="3.40.50.10140">
    <property type="entry name" value="Toll/interleukin-1 receptor homology (TIR) domain"/>
    <property type="match status" value="1"/>
</dbReference>
<evidence type="ECO:0000256" key="3">
    <source>
        <dbReference type="ARBA" id="ARBA00023027"/>
    </source>
</evidence>
<dbReference type="Gene3D" id="3.40.50.300">
    <property type="entry name" value="P-loop containing nucleotide triphosphate hydrolases"/>
    <property type="match status" value="1"/>
</dbReference>
<evidence type="ECO:0000313" key="5">
    <source>
        <dbReference type="EMBL" id="WVZ17447.1"/>
    </source>
</evidence>
<name>A0AAQ3S4V9_VIGMU</name>
<dbReference type="SMART" id="SM00255">
    <property type="entry name" value="TIR"/>
    <property type="match status" value="1"/>
</dbReference>
<dbReference type="PANTHER" id="PTHR11017">
    <property type="entry name" value="LEUCINE-RICH REPEAT-CONTAINING PROTEIN"/>
    <property type="match status" value="1"/>
</dbReference>
<dbReference type="AlphaFoldDB" id="A0AAQ3S4V9"/>
<dbReference type="GO" id="GO:0043531">
    <property type="term" value="F:ADP binding"/>
    <property type="evidence" value="ECO:0007669"/>
    <property type="project" value="InterPro"/>
</dbReference>
<dbReference type="FunFam" id="3.40.50.10140:FF:000007">
    <property type="entry name" value="Disease resistance protein (TIR-NBS-LRR class)"/>
    <property type="match status" value="1"/>
</dbReference>
<proteinExistence type="predicted"/>
<reference evidence="5 6" key="1">
    <citation type="journal article" date="2023" name="Life. Sci Alliance">
        <title>Evolutionary insights into 3D genome organization and epigenetic landscape of Vigna mungo.</title>
        <authorList>
            <person name="Junaid A."/>
            <person name="Singh B."/>
            <person name="Bhatia S."/>
        </authorList>
    </citation>
    <scope>NUCLEOTIDE SEQUENCE [LARGE SCALE GENOMIC DNA]</scope>
    <source>
        <strain evidence="5">Urdbean</strain>
    </source>
</reference>
<keyword evidence="1" id="KW-0433">Leucine-rich repeat</keyword>
<accession>A0AAQ3S4V9</accession>
<dbReference type="InterPro" id="IPR027417">
    <property type="entry name" value="P-loop_NTPase"/>
</dbReference>
<dbReference type="InterPro" id="IPR035897">
    <property type="entry name" value="Toll_tir_struct_dom_sf"/>
</dbReference>
<dbReference type="PRINTS" id="PR00364">
    <property type="entry name" value="DISEASERSIST"/>
</dbReference>
<dbReference type="PANTHER" id="PTHR11017:SF560">
    <property type="entry name" value="RESISTANCE PROTEIN (TIR-NBS-LRR CLASS), PUTATIVE-RELATED"/>
    <property type="match status" value="1"/>
</dbReference>
<dbReference type="InterPro" id="IPR000157">
    <property type="entry name" value="TIR_dom"/>
</dbReference>
<evidence type="ECO:0000256" key="1">
    <source>
        <dbReference type="ARBA" id="ARBA00022614"/>
    </source>
</evidence>
<dbReference type="Proteomes" id="UP001374535">
    <property type="component" value="Chromosome 3"/>
</dbReference>
<dbReference type="SUPFAM" id="SSF52540">
    <property type="entry name" value="P-loop containing nucleoside triphosphate hydrolases"/>
    <property type="match status" value="1"/>
</dbReference>
<dbReference type="Gene3D" id="3.80.10.10">
    <property type="entry name" value="Ribonuclease Inhibitor"/>
    <property type="match status" value="2"/>
</dbReference>
<organism evidence="5 6">
    <name type="scientific">Vigna mungo</name>
    <name type="common">Black gram</name>
    <name type="synonym">Phaseolus mungo</name>
    <dbReference type="NCBI Taxonomy" id="3915"/>
    <lineage>
        <taxon>Eukaryota</taxon>
        <taxon>Viridiplantae</taxon>
        <taxon>Streptophyta</taxon>
        <taxon>Embryophyta</taxon>
        <taxon>Tracheophyta</taxon>
        <taxon>Spermatophyta</taxon>
        <taxon>Magnoliopsida</taxon>
        <taxon>eudicotyledons</taxon>
        <taxon>Gunneridae</taxon>
        <taxon>Pentapetalae</taxon>
        <taxon>rosids</taxon>
        <taxon>fabids</taxon>
        <taxon>Fabales</taxon>
        <taxon>Fabaceae</taxon>
        <taxon>Papilionoideae</taxon>
        <taxon>50 kb inversion clade</taxon>
        <taxon>NPAAA clade</taxon>
        <taxon>indigoferoid/millettioid clade</taxon>
        <taxon>Phaseoleae</taxon>
        <taxon>Vigna</taxon>
    </lineage>
</organism>
<dbReference type="Pfam" id="PF01582">
    <property type="entry name" value="TIR"/>
    <property type="match status" value="1"/>
</dbReference>
<keyword evidence="2" id="KW-0677">Repeat</keyword>
<feature type="domain" description="TIR" evidence="4">
    <location>
        <begin position="14"/>
        <end position="177"/>
    </location>
</feature>
<dbReference type="GO" id="GO:0006952">
    <property type="term" value="P:defense response"/>
    <property type="evidence" value="ECO:0007669"/>
    <property type="project" value="InterPro"/>
</dbReference>